<proteinExistence type="predicted"/>
<evidence type="ECO:0000313" key="6">
    <source>
        <dbReference type="EMBL" id="HIZ66310.1"/>
    </source>
</evidence>
<dbReference type="SUPFAM" id="SSF51905">
    <property type="entry name" value="FAD/NAD(P)-binding domain"/>
    <property type="match status" value="1"/>
</dbReference>
<feature type="domain" description="RsdA/BaiN/AoA(So)-like Rossmann fold-like" evidence="4">
    <location>
        <begin position="3"/>
        <end position="410"/>
    </location>
</feature>
<evidence type="ECO:0000259" key="4">
    <source>
        <dbReference type="Pfam" id="PF03486"/>
    </source>
</evidence>
<protein>
    <submittedName>
        <fullName evidence="6">NAD(P)/FAD-dependent oxidoreductase</fullName>
    </submittedName>
</protein>
<reference evidence="6" key="2">
    <citation type="submission" date="2021-04" db="EMBL/GenBank/DDBJ databases">
        <authorList>
            <person name="Gilroy R."/>
        </authorList>
    </citation>
    <scope>NUCLEOTIDE SEQUENCE</scope>
    <source>
        <strain evidence="6">1068</strain>
    </source>
</reference>
<dbReference type="InterPro" id="IPR057661">
    <property type="entry name" value="RsdA/BaiN/AoA(So)_Rossmann"/>
</dbReference>
<dbReference type="InterPro" id="IPR004792">
    <property type="entry name" value="BaiN-like"/>
</dbReference>
<dbReference type="Gene3D" id="2.40.30.10">
    <property type="entry name" value="Translation factors"/>
    <property type="match status" value="1"/>
</dbReference>
<dbReference type="InterPro" id="IPR023166">
    <property type="entry name" value="BaiN-like_dom_sf"/>
</dbReference>
<evidence type="ECO:0000256" key="2">
    <source>
        <dbReference type="ARBA" id="ARBA00022630"/>
    </source>
</evidence>
<evidence type="ECO:0000313" key="7">
    <source>
        <dbReference type="Proteomes" id="UP000824056"/>
    </source>
</evidence>
<dbReference type="EMBL" id="DXBG01000246">
    <property type="protein sequence ID" value="HIZ66310.1"/>
    <property type="molecule type" value="Genomic_DNA"/>
</dbReference>
<gene>
    <name evidence="6" type="ORF">H9809_10500</name>
</gene>
<keyword evidence="2" id="KW-0285">Flavoprotein</keyword>
<dbReference type="PANTHER" id="PTHR42887:SF2">
    <property type="entry name" value="OS12G0638800 PROTEIN"/>
    <property type="match status" value="1"/>
</dbReference>
<dbReference type="Gene3D" id="3.50.50.60">
    <property type="entry name" value="FAD/NAD(P)-binding domain"/>
    <property type="match status" value="1"/>
</dbReference>
<comment type="caution">
    <text evidence="6">The sequence shown here is derived from an EMBL/GenBank/DDBJ whole genome shotgun (WGS) entry which is preliminary data.</text>
</comment>
<keyword evidence="3" id="KW-0274">FAD</keyword>
<evidence type="ECO:0000259" key="5">
    <source>
        <dbReference type="Pfam" id="PF22780"/>
    </source>
</evidence>
<dbReference type="Pfam" id="PF22780">
    <property type="entry name" value="HI0933_like_1st"/>
    <property type="match status" value="1"/>
</dbReference>
<dbReference type="NCBIfam" id="TIGR00275">
    <property type="entry name" value="aminoacetone oxidase family FAD-binding enzyme"/>
    <property type="match status" value="1"/>
</dbReference>
<accession>A0A9D2FTP5</accession>
<feature type="domain" description="RsdA/BaiN/AoA(So)-like insert" evidence="5">
    <location>
        <begin position="196"/>
        <end position="357"/>
    </location>
</feature>
<name>A0A9D2FTP5_9FIRM</name>
<dbReference type="Pfam" id="PF03486">
    <property type="entry name" value="HI0933_like"/>
    <property type="match status" value="1"/>
</dbReference>
<dbReference type="InterPro" id="IPR055178">
    <property type="entry name" value="RsdA/BaiN/AoA(So)-like_dom"/>
</dbReference>
<evidence type="ECO:0000256" key="1">
    <source>
        <dbReference type="ARBA" id="ARBA00001974"/>
    </source>
</evidence>
<dbReference type="AlphaFoldDB" id="A0A9D2FTP5"/>
<sequence length="412" mass="45512">MAKILIIGGGAAGMAAAVFLGRKGHQVHVFEKNEKLGKKLFITGKGRCNLTNSCDQETFFKSAVTNPKFLYSAFYGFTNQDAISFFQELGLEVKEERGGRIFPASDHSSDVIRVLEKEMERCHVKVHLKTQVKELLLESAQEGARVTGIKLQDGAEIKGDKVIVATGGCSYQATGSTGDGYLFARQAGLQVSPLLPALVPLETREEYVTALQGLALKNVELTIKDGKKVLYQDFGELLFTHFGISGPLVLSASSYVGKRLTKKALEGYIDLKPALSLQQLDIRLLRDFEAAPNKEFKNVLNGWFPAKLYPVMLELGGIPPKKKVNEITREERRIFLEKVKNFPLTITGTRDFREAIITQGGVMVKEINPKTMETRQVKDLYFIGEVLDLDAVTGGFNLQIAWSTAKAAAEFI</sequence>
<comment type="cofactor">
    <cofactor evidence="1">
        <name>FAD</name>
        <dbReference type="ChEBI" id="CHEBI:57692"/>
    </cofactor>
</comment>
<dbReference type="InterPro" id="IPR036188">
    <property type="entry name" value="FAD/NAD-bd_sf"/>
</dbReference>
<dbReference type="Gene3D" id="1.10.8.260">
    <property type="entry name" value="HI0933 insert domain-like"/>
    <property type="match status" value="1"/>
</dbReference>
<dbReference type="Proteomes" id="UP000824056">
    <property type="component" value="Unassembled WGS sequence"/>
</dbReference>
<organism evidence="6 7">
    <name type="scientific">Candidatus Blautia pullicola</name>
    <dbReference type="NCBI Taxonomy" id="2838498"/>
    <lineage>
        <taxon>Bacteria</taxon>
        <taxon>Bacillati</taxon>
        <taxon>Bacillota</taxon>
        <taxon>Clostridia</taxon>
        <taxon>Lachnospirales</taxon>
        <taxon>Lachnospiraceae</taxon>
        <taxon>Blautia</taxon>
    </lineage>
</organism>
<dbReference type="PRINTS" id="PR00368">
    <property type="entry name" value="FADPNR"/>
</dbReference>
<dbReference type="SUPFAM" id="SSF160996">
    <property type="entry name" value="HI0933 insert domain-like"/>
    <property type="match status" value="1"/>
</dbReference>
<reference evidence="6" key="1">
    <citation type="journal article" date="2021" name="PeerJ">
        <title>Extensive microbial diversity within the chicken gut microbiome revealed by metagenomics and culture.</title>
        <authorList>
            <person name="Gilroy R."/>
            <person name="Ravi A."/>
            <person name="Getino M."/>
            <person name="Pursley I."/>
            <person name="Horton D.L."/>
            <person name="Alikhan N.F."/>
            <person name="Baker D."/>
            <person name="Gharbi K."/>
            <person name="Hall N."/>
            <person name="Watson M."/>
            <person name="Adriaenssens E.M."/>
            <person name="Foster-Nyarko E."/>
            <person name="Jarju S."/>
            <person name="Secka A."/>
            <person name="Antonio M."/>
            <person name="Oren A."/>
            <person name="Chaudhuri R.R."/>
            <person name="La Ragione R."/>
            <person name="Hildebrand F."/>
            <person name="Pallen M.J."/>
        </authorList>
    </citation>
    <scope>NUCLEOTIDE SEQUENCE</scope>
    <source>
        <strain evidence="6">1068</strain>
    </source>
</reference>
<dbReference type="PANTHER" id="PTHR42887">
    <property type="entry name" value="OS12G0638800 PROTEIN"/>
    <property type="match status" value="1"/>
</dbReference>
<evidence type="ECO:0000256" key="3">
    <source>
        <dbReference type="ARBA" id="ARBA00022827"/>
    </source>
</evidence>